<dbReference type="Gene3D" id="1.10.510.10">
    <property type="entry name" value="Transferase(Phosphotransferase) domain 1"/>
    <property type="match status" value="1"/>
</dbReference>
<dbReference type="PANTHER" id="PTHR26392:SF92">
    <property type="entry name" value="PROTEIN KINASE DOMAIN-CONTAINING PROTEIN"/>
    <property type="match status" value="1"/>
</dbReference>
<dbReference type="STRING" id="50429.A0A2B4SYI3"/>
<dbReference type="EMBL" id="LSMT01000010">
    <property type="protein sequence ID" value="PFX33628.1"/>
    <property type="molecule type" value="Genomic_DNA"/>
</dbReference>
<keyword evidence="2" id="KW-0812">Transmembrane</keyword>
<keyword evidence="2" id="KW-0472">Membrane</keyword>
<protein>
    <submittedName>
        <fullName evidence="4">Serine/threonine-protein kinase HT1</fullName>
    </submittedName>
</protein>
<accession>A0A2B4SYI3</accession>
<dbReference type="PROSITE" id="PS00108">
    <property type="entry name" value="PROTEIN_KINASE_ST"/>
    <property type="match status" value="1"/>
</dbReference>
<name>A0A2B4SYI3_STYPI</name>
<dbReference type="GO" id="GO:0004672">
    <property type="term" value="F:protein kinase activity"/>
    <property type="evidence" value="ECO:0007669"/>
    <property type="project" value="InterPro"/>
</dbReference>
<proteinExistence type="predicted"/>
<evidence type="ECO:0000256" key="2">
    <source>
        <dbReference type="SAM" id="Phobius"/>
    </source>
</evidence>
<reference evidence="5" key="1">
    <citation type="journal article" date="2017" name="bioRxiv">
        <title>Comparative analysis of the genomes of Stylophora pistillata and Acropora digitifera provides evidence for extensive differences between species of corals.</title>
        <authorList>
            <person name="Voolstra C.R."/>
            <person name="Li Y."/>
            <person name="Liew Y.J."/>
            <person name="Baumgarten S."/>
            <person name="Zoccola D."/>
            <person name="Flot J.-F."/>
            <person name="Tambutte S."/>
            <person name="Allemand D."/>
            <person name="Aranda M."/>
        </authorList>
    </citation>
    <scope>NUCLEOTIDE SEQUENCE [LARGE SCALE GENOMIC DNA]</scope>
</reference>
<evidence type="ECO:0000313" key="4">
    <source>
        <dbReference type="EMBL" id="PFX33628.1"/>
    </source>
</evidence>
<evidence type="ECO:0000256" key="1">
    <source>
        <dbReference type="SAM" id="MobiDB-lite"/>
    </source>
</evidence>
<feature type="region of interest" description="Disordered" evidence="1">
    <location>
        <begin position="1"/>
        <end position="26"/>
    </location>
</feature>
<feature type="transmembrane region" description="Helical" evidence="2">
    <location>
        <begin position="150"/>
        <end position="171"/>
    </location>
</feature>
<evidence type="ECO:0000313" key="5">
    <source>
        <dbReference type="Proteomes" id="UP000225706"/>
    </source>
</evidence>
<keyword evidence="4" id="KW-0418">Kinase</keyword>
<feature type="domain" description="Protein kinase" evidence="3">
    <location>
        <begin position="169"/>
        <end position="481"/>
    </location>
</feature>
<gene>
    <name evidence="4" type="primary">HT1</name>
    <name evidence="4" type="ORF">AWC38_SpisGene1496</name>
</gene>
<dbReference type="AlphaFoldDB" id="A0A2B4SYI3"/>
<keyword evidence="5" id="KW-1185">Reference proteome</keyword>
<dbReference type="PANTHER" id="PTHR26392">
    <property type="entry name" value="MITOGEN-ACTIVATED PROTEIN KINASE KINASE KINASE 7-RELATED"/>
    <property type="match status" value="1"/>
</dbReference>
<sequence length="492" mass="56419">MNASMVLRRRRTQLERSYKSTSKTKQKGLSPLSKYLTSSDDVQRFTWWTSYDTPPAMASWEVTKFYIYEALSKRLQDFIAAWEEREHVFSGARSSLIQHFQQRYRYVVGQLENLESFVIADDVPVLSNDSSPSEKFSVASKVVIGVTSPIWVPVGVVAFLLSVPVVGVVAMKEKLGKWNKTRKYEKDKCGFMAKASLEYLLEAAKEPNLSSLVVEQLTEAQVCLEQVVARIPELIKADRMLCRKLTDDNSSQKKLDFYRPLHNRSVHLRDKLAVFGIQEFYGAALIREEDRLKVTLLMELCKENLMGRIFQNQDNIPSLSLTPGAERSVIRWARDIANALEFIHSQGIVHRDFKLENIMLSYEDDVRVANISVSKEAKMITVTTPETFHIAPEVIRAGLYDCKADIYSFGIMLWEMWYGKRALTNVEGDVRAVNGRNAEQNRPTQVQDRKKPLSGWQDLMQACWDEEADKRPDAIGCHRRLTMLYKDTLPPI</sequence>
<organism evidence="4 5">
    <name type="scientific">Stylophora pistillata</name>
    <name type="common">Smooth cauliflower coral</name>
    <dbReference type="NCBI Taxonomy" id="50429"/>
    <lineage>
        <taxon>Eukaryota</taxon>
        <taxon>Metazoa</taxon>
        <taxon>Cnidaria</taxon>
        <taxon>Anthozoa</taxon>
        <taxon>Hexacorallia</taxon>
        <taxon>Scleractinia</taxon>
        <taxon>Astrocoeniina</taxon>
        <taxon>Pocilloporidae</taxon>
        <taxon>Stylophora</taxon>
    </lineage>
</organism>
<dbReference type="Pfam" id="PF07714">
    <property type="entry name" value="PK_Tyr_Ser-Thr"/>
    <property type="match status" value="1"/>
</dbReference>
<dbReference type="SUPFAM" id="SSF56112">
    <property type="entry name" value="Protein kinase-like (PK-like)"/>
    <property type="match status" value="1"/>
</dbReference>
<keyword evidence="2" id="KW-1133">Transmembrane helix</keyword>
<dbReference type="Proteomes" id="UP000225706">
    <property type="component" value="Unassembled WGS sequence"/>
</dbReference>
<evidence type="ECO:0000259" key="3">
    <source>
        <dbReference type="PROSITE" id="PS50011"/>
    </source>
</evidence>
<dbReference type="GO" id="GO:0005524">
    <property type="term" value="F:ATP binding"/>
    <property type="evidence" value="ECO:0007669"/>
    <property type="project" value="InterPro"/>
</dbReference>
<dbReference type="InterPro" id="IPR000719">
    <property type="entry name" value="Prot_kinase_dom"/>
</dbReference>
<comment type="caution">
    <text evidence="4">The sequence shown here is derived from an EMBL/GenBank/DDBJ whole genome shotgun (WGS) entry which is preliminary data.</text>
</comment>
<keyword evidence="4" id="KW-0808">Transferase</keyword>
<dbReference type="OrthoDB" id="4062651at2759"/>
<dbReference type="PROSITE" id="PS50011">
    <property type="entry name" value="PROTEIN_KINASE_DOM"/>
    <property type="match status" value="1"/>
</dbReference>
<dbReference type="InterPro" id="IPR011009">
    <property type="entry name" value="Kinase-like_dom_sf"/>
</dbReference>
<dbReference type="InterPro" id="IPR008271">
    <property type="entry name" value="Ser/Thr_kinase_AS"/>
</dbReference>
<dbReference type="InterPro" id="IPR001245">
    <property type="entry name" value="Ser-Thr/Tyr_kinase_cat_dom"/>
</dbReference>